<sequence length="187" mass="21064">MLKNTQYGYGWIAIFLHWLVAIAVFGLFGLGLYMVDLSYYDSWYKGSLDLHKSIGITLALVFALRLVWRITQVTPRAADPTLVWQNRLAHIAHGLLYVLLAVLLMTGYLISTADGRGIEVFSLFTVPSMGEFIDNQEDIAGLIHEYVAWSLIIFAALHALAALKHHFINRDSTLTRMLKATKGDNHE</sequence>
<dbReference type="EMBL" id="JXXZ01000003">
    <property type="protein sequence ID" value="KJZ01437.1"/>
    <property type="molecule type" value="Genomic_DNA"/>
</dbReference>
<keyword evidence="4" id="KW-1003">Cell membrane</keyword>
<evidence type="ECO:0000256" key="2">
    <source>
        <dbReference type="ARBA" id="ARBA00004651"/>
    </source>
</evidence>
<dbReference type="InterPro" id="IPR011577">
    <property type="entry name" value="Cyt_b561_bac/Ni-Hgenase"/>
</dbReference>
<evidence type="ECO:0000259" key="14">
    <source>
        <dbReference type="Pfam" id="PF01292"/>
    </source>
</evidence>
<gene>
    <name evidence="15" type="ORF">TW72_03975</name>
</gene>
<comment type="cofactor">
    <cofactor evidence="1">
        <name>heme b</name>
        <dbReference type="ChEBI" id="CHEBI:60344"/>
    </cofactor>
</comment>
<dbReference type="GO" id="GO:0005886">
    <property type="term" value="C:plasma membrane"/>
    <property type="evidence" value="ECO:0007669"/>
    <property type="project" value="UniProtKB-SubCell"/>
</dbReference>
<dbReference type="PANTHER" id="PTHR30529">
    <property type="entry name" value="CYTOCHROME B561"/>
    <property type="match status" value="1"/>
</dbReference>
<dbReference type="InterPro" id="IPR016174">
    <property type="entry name" value="Di-haem_cyt_TM"/>
</dbReference>
<reference evidence="15 16" key="1">
    <citation type="journal article" date="2015" name="BMC Genomics">
        <title>Genome mining reveals unlocked bioactive potential of marine Gram-negative bacteria.</title>
        <authorList>
            <person name="Machado H."/>
            <person name="Sonnenschein E.C."/>
            <person name="Melchiorsen J."/>
            <person name="Gram L."/>
        </authorList>
    </citation>
    <scope>NUCLEOTIDE SEQUENCE [LARGE SCALE GENOMIC DNA]</scope>
    <source>
        <strain evidence="15 16">S3137</strain>
    </source>
</reference>
<dbReference type="GeneID" id="58227643"/>
<dbReference type="GO" id="GO:0046872">
    <property type="term" value="F:metal ion binding"/>
    <property type="evidence" value="ECO:0007669"/>
    <property type="project" value="UniProtKB-KW"/>
</dbReference>
<evidence type="ECO:0000256" key="10">
    <source>
        <dbReference type="ARBA" id="ARBA00023004"/>
    </source>
</evidence>
<dbReference type="GO" id="GO:0022904">
    <property type="term" value="P:respiratory electron transport chain"/>
    <property type="evidence" value="ECO:0007669"/>
    <property type="project" value="InterPro"/>
</dbReference>
<feature type="transmembrane region" description="Helical" evidence="13">
    <location>
        <begin position="88"/>
        <end position="110"/>
    </location>
</feature>
<evidence type="ECO:0000256" key="1">
    <source>
        <dbReference type="ARBA" id="ARBA00001970"/>
    </source>
</evidence>
<dbReference type="PANTHER" id="PTHR30529:SF1">
    <property type="entry name" value="CYTOCHROME B561 HOMOLOG 2"/>
    <property type="match status" value="1"/>
</dbReference>
<dbReference type="AlphaFoldDB" id="A0A0F4Q4I4"/>
<evidence type="ECO:0000256" key="7">
    <source>
        <dbReference type="ARBA" id="ARBA00022723"/>
    </source>
</evidence>
<keyword evidence="3" id="KW-0813">Transport</keyword>
<evidence type="ECO:0000256" key="9">
    <source>
        <dbReference type="ARBA" id="ARBA00022989"/>
    </source>
</evidence>
<keyword evidence="6 13" id="KW-0812">Transmembrane</keyword>
<keyword evidence="5" id="KW-0349">Heme</keyword>
<proteinExistence type="inferred from homology"/>
<evidence type="ECO:0000256" key="4">
    <source>
        <dbReference type="ARBA" id="ARBA00022475"/>
    </source>
</evidence>
<dbReference type="RefSeq" id="WP_045978640.1">
    <property type="nucleotide sequence ID" value="NZ_JXXY01000004.1"/>
</dbReference>
<feature type="transmembrane region" description="Helical" evidence="13">
    <location>
        <begin position="7"/>
        <end position="30"/>
    </location>
</feature>
<organism evidence="15 16">
    <name type="scientific">Pseudoalteromonas ruthenica</name>
    <dbReference type="NCBI Taxonomy" id="151081"/>
    <lineage>
        <taxon>Bacteria</taxon>
        <taxon>Pseudomonadati</taxon>
        <taxon>Pseudomonadota</taxon>
        <taxon>Gammaproteobacteria</taxon>
        <taxon>Alteromonadales</taxon>
        <taxon>Pseudoalteromonadaceae</taxon>
        <taxon>Pseudoalteromonas</taxon>
    </lineage>
</organism>
<protein>
    <submittedName>
        <fullName evidence="15">Cytochrome B561</fullName>
    </submittedName>
</protein>
<comment type="subcellular location">
    <subcellularLocation>
        <location evidence="2">Cell membrane</location>
        <topology evidence="2">Multi-pass membrane protein</topology>
    </subcellularLocation>
</comment>
<dbReference type="eggNOG" id="COG3038">
    <property type="taxonomic scope" value="Bacteria"/>
</dbReference>
<keyword evidence="8" id="KW-0249">Electron transport</keyword>
<evidence type="ECO:0000256" key="8">
    <source>
        <dbReference type="ARBA" id="ARBA00022982"/>
    </source>
</evidence>
<dbReference type="Proteomes" id="UP000033664">
    <property type="component" value="Unassembled WGS sequence"/>
</dbReference>
<dbReference type="OrthoDB" id="9793784at2"/>
<feature type="domain" description="Cytochrome b561 bacterial/Ni-hydrogenase" evidence="14">
    <location>
        <begin position="9"/>
        <end position="179"/>
    </location>
</feature>
<keyword evidence="16" id="KW-1185">Reference proteome</keyword>
<feature type="transmembrane region" description="Helical" evidence="13">
    <location>
        <begin position="50"/>
        <end position="68"/>
    </location>
</feature>
<keyword evidence="11 13" id="KW-0472">Membrane</keyword>
<evidence type="ECO:0000256" key="6">
    <source>
        <dbReference type="ARBA" id="ARBA00022692"/>
    </source>
</evidence>
<dbReference type="GO" id="GO:0009055">
    <property type="term" value="F:electron transfer activity"/>
    <property type="evidence" value="ECO:0007669"/>
    <property type="project" value="InterPro"/>
</dbReference>
<accession>A0A0F4Q4I4</accession>
<evidence type="ECO:0000256" key="11">
    <source>
        <dbReference type="ARBA" id="ARBA00023136"/>
    </source>
</evidence>
<dbReference type="Pfam" id="PF01292">
    <property type="entry name" value="Ni_hydr_CYTB"/>
    <property type="match status" value="1"/>
</dbReference>
<keyword evidence="10" id="KW-0408">Iron</keyword>
<comment type="caution">
    <text evidence="15">The sequence shown here is derived from an EMBL/GenBank/DDBJ whole genome shotgun (WGS) entry which is preliminary data.</text>
</comment>
<dbReference type="PATRIC" id="fig|151081.8.peg.854"/>
<dbReference type="SUPFAM" id="SSF81342">
    <property type="entry name" value="Transmembrane di-heme cytochromes"/>
    <property type="match status" value="1"/>
</dbReference>
<feature type="transmembrane region" description="Helical" evidence="13">
    <location>
        <begin position="146"/>
        <end position="163"/>
    </location>
</feature>
<evidence type="ECO:0000256" key="3">
    <source>
        <dbReference type="ARBA" id="ARBA00022448"/>
    </source>
</evidence>
<evidence type="ECO:0000256" key="12">
    <source>
        <dbReference type="ARBA" id="ARBA00037975"/>
    </source>
</evidence>
<keyword evidence="7" id="KW-0479">Metal-binding</keyword>
<keyword evidence="9 13" id="KW-1133">Transmembrane helix</keyword>
<name>A0A0F4Q4I4_9GAMM</name>
<dbReference type="InterPro" id="IPR052168">
    <property type="entry name" value="Cytochrome_b561_oxidase"/>
</dbReference>
<evidence type="ECO:0000313" key="15">
    <source>
        <dbReference type="EMBL" id="KJZ01437.1"/>
    </source>
</evidence>
<evidence type="ECO:0000256" key="13">
    <source>
        <dbReference type="SAM" id="Phobius"/>
    </source>
</evidence>
<evidence type="ECO:0000256" key="5">
    <source>
        <dbReference type="ARBA" id="ARBA00022617"/>
    </source>
</evidence>
<comment type="similarity">
    <text evidence="12">Belongs to the cytochrome b561 family.</text>
</comment>
<evidence type="ECO:0000313" key="16">
    <source>
        <dbReference type="Proteomes" id="UP000033664"/>
    </source>
</evidence>
<dbReference type="Gene3D" id="1.20.950.20">
    <property type="entry name" value="Transmembrane di-heme cytochromes, Chain C"/>
    <property type="match status" value="2"/>
</dbReference>
<dbReference type="GO" id="GO:0020037">
    <property type="term" value="F:heme binding"/>
    <property type="evidence" value="ECO:0007669"/>
    <property type="project" value="TreeGrafter"/>
</dbReference>